<evidence type="ECO:0000313" key="3">
    <source>
        <dbReference type="Proteomes" id="UP000225972"/>
    </source>
</evidence>
<keyword evidence="1" id="KW-0812">Transmembrane</keyword>
<keyword evidence="1" id="KW-0472">Membrane</keyword>
<organism evidence="2 3">
    <name type="scientific">Pelagimonas phthalicica</name>
    <dbReference type="NCBI Taxonomy" id="1037362"/>
    <lineage>
        <taxon>Bacteria</taxon>
        <taxon>Pseudomonadati</taxon>
        <taxon>Pseudomonadota</taxon>
        <taxon>Alphaproteobacteria</taxon>
        <taxon>Rhodobacterales</taxon>
        <taxon>Roseobacteraceae</taxon>
        <taxon>Pelagimonas</taxon>
    </lineage>
</organism>
<dbReference type="AlphaFoldDB" id="A0A238JEC2"/>
<gene>
    <name evidence="2" type="ORF">TRP8649_02679</name>
</gene>
<keyword evidence="1" id="KW-1133">Transmembrane helix</keyword>
<dbReference type="Proteomes" id="UP000225972">
    <property type="component" value="Unassembled WGS sequence"/>
</dbReference>
<proteinExistence type="predicted"/>
<feature type="transmembrane region" description="Helical" evidence="1">
    <location>
        <begin position="32"/>
        <end position="51"/>
    </location>
</feature>
<dbReference type="OrthoDB" id="7659261at2"/>
<evidence type="ECO:0000313" key="2">
    <source>
        <dbReference type="EMBL" id="SMX28554.1"/>
    </source>
</evidence>
<reference evidence="3" key="1">
    <citation type="submission" date="2017-05" db="EMBL/GenBank/DDBJ databases">
        <authorList>
            <person name="Rodrigo-Torres L."/>
            <person name="Arahal R. D."/>
            <person name="Lucena T."/>
        </authorList>
    </citation>
    <scope>NUCLEOTIDE SEQUENCE [LARGE SCALE GENOMIC DNA]</scope>
    <source>
        <strain evidence="3">CECT 8649</strain>
    </source>
</reference>
<accession>A0A238JEC2</accession>
<sequence length="61" mass="7005">MFWEDFLIELLAIALTLPPFVVLLPKFGLSRWWALVVATGLGMIVLLWVMAYKALPRKEES</sequence>
<evidence type="ECO:0000256" key="1">
    <source>
        <dbReference type="SAM" id="Phobius"/>
    </source>
</evidence>
<keyword evidence="3" id="KW-1185">Reference proteome</keyword>
<protein>
    <submittedName>
        <fullName evidence="2">Uncharacterized protein</fullName>
    </submittedName>
</protein>
<dbReference type="EMBL" id="FXXP01000002">
    <property type="protein sequence ID" value="SMX28554.1"/>
    <property type="molecule type" value="Genomic_DNA"/>
</dbReference>
<name>A0A238JEC2_9RHOB</name>
<feature type="transmembrane region" description="Helical" evidence="1">
    <location>
        <begin position="6"/>
        <end position="25"/>
    </location>
</feature>